<proteinExistence type="predicted"/>
<sequence length="451" mass="48423">MDTSQASGGSGRPADQAMFRPVARTAADVLAIIPHTLGYWPARSLVMLTATSSGLGPCLRVDLPDAADFADPAFVAEWTMQISELLEHDPVGHAVFVAVYGEPVGSTGASSDRRSGPAPALDVRHVSPSLGGHVSHVVNAVAEAGALSGHDVRDAWCVDNELWWPVADVGDARPVREILDSAVYVALVVDGSVVEPPDGSTESGTTGREPLQADRQLRRRLALLAEVAATTDWSPRSLEVWDAILSPFDAPDSRHPADPVRRLQELTRTDLLHLLAGTTDPLGCDLVLSLVLSGDIEAARHAWDGWNRTSSDEDLHGLVHTAQVMLGDWDGTPRWDRVDRCVDLVQVLIGGLTGPNDPEGQPSPVEEAVRCTAPRVSDRWAGGVAAGLWVVLGHLERFRARGSKVDQCARTAESLAPGHPGVARLREIMTLRPIPHWATDPATAWRRARQV</sequence>
<name>A0A3N3ZUE6_9MICC</name>
<evidence type="ECO:0000313" key="1">
    <source>
        <dbReference type="EMBL" id="ROZ63962.1"/>
    </source>
</evidence>
<dbReference type="AlphaFoldDB" id="A0A3N3ZUE6"/>
<accession>A0A3N3ZUE6</accession>
<comment type="caution">
    <text evidence="1">The sequence shown here is derived from an EMBL/GenBank/DDBJ whole genome shotgun (WGS) entry which is preliminary data.</text>
</comment>
<evidence type="ECO:0008006" key="3">
    <source>
        <dbReference type="Google" id="ProtNLM"/>
    </source>
</evidence>
<evidence type="ECO:0000313" key="2">
    <source>
        <dbReference type="Proteomes" id="UP000270616"/>
    </source>
</evidence>
<keyword evidence="2" id="KW-1185">Reference proteome</keyword>
<organism evidence="1 2">
    <name type="scientific">Kocuria soli</name>
    <dbReference type="NCBI Taxonomy" id="2485125"/>
    <lineage>
        <taxon>Bacteria</taxon>
        <taxon>Bacillati</taxon>
        <taxon>Actinomycetota</taxon>
        <taxon>Actinomycetes</taxon>
        <taxon>Micrococcales</taxon>
        <taxon>Micrococcaceae</taxon>
        <taxon>Kocuria</taxon>
    </lineage>
</organism>
<reference evidence="1 2" key="1">
    <citation type="submission" date="2018-10" db="EMBL/GenBank/DDBJ databases">
        <title>Kocuria sp. M5W7-7, whole genome shotgun sequence.</title>
        <authorList>
            <person name="Tuo L."/>
        </authorList>
    </citation>
    <scope>NUCLEOTIDE SEQUENCE [LARGE SCALE GENOMIC DNA]</scope>
    <source>
        <strain evidence="1 2">M5W7-7</strain>
    </source>
</reference>
<dbReference type="InterPro" id="IPR025447">
    <property type="entry name" value="DUF4192"/>
</dbReference>
<dbReference type="Proteomes" id="UP000270616">
    <property type="component" value="Unassembled WGS sequence"/>
</dbReference>
<protein>
    <recommendedName>
        <fullName evidence="3">DUF4192 family protein</fullName>
    </recommendedName>
</protein>
<gene>
    <name evidence="1" type="ORF">EDL96_04040</name>
</gene>
<dbReference type="Pfam" id="PF13830">
    <property type="entry name" value="DUF4192"/>
    <property type="match status" value="1"/>
</dbReference>
<dbReference type="EMBL" id="RKMF01000004">
    <property type="protein sequence ID" value="ROZ63962.1"/>
    <property type="molecule type" value="Genomic_DNA"/>
</dbReference>